<proteinExistence type="predicted"/>
<organism evidence="1 2">
    <name type="scientific">Macroventuria anomochaeta</name>
    <dbReference type="NCBI Taxonomy" id="301207"/>
    <lineage>
        <taxon>Eukaryota</taxon>
        <taxon>Fungi</taxon>
        <taxon>Dikarya</taxon>
        <taxon>Ascomycota</taxon>
        <taxon>Pezizomycotina</taxon>
        <taxon>Dothideomycetes</taxon>
        <taxon>Pleosporomycetidae</taxon>
        <taxon>Pleosporales</taxon>
        <taxon>Pleosporineae</taxon>
        <taxon>Didymellaceae</taxon>
        <taxon>Macroventuria</taxon>
    </lineage>
</organism>
<keyword evidence="2" id="KW-1185">Reference proteome</keyword>
<evidence type="ECO:0000313" key="2">
    <source>
        <dbReference type="Proteomes" id="UP000799754"/>
    </source>
</evidence>
<gene>
    <name evidence="1" type="ORF">BU25DRAFT_463428</name>
</gene>
<dbReference type="Proteomes" id="UP000799754">
    <property type="component" value="Unassembled WGS sequence"/>
</dbReference>
<dbReference type="EMBL" id="MU006751">
    <property type="protein sequence ID" value="KAF2621829.1"/>
    <property type="molecule type" value="Genomic_DNA"/>
</dbReference>
<name>A0ACB6RJ78_9PLEO</name>
<protein>
    <submittedName>
        <fullName evidence="1">Uncharacterized protein</fullName>
    </submittedName>
</protein>
<accession>A0ACB6RJ78</accession>
<comment type="caution">
    <text evidence="1">The sequence shown here is derived from an EMBL/GenBank/DDBJ whole genome shotgun (WGS) entry which is preliminary data.</text>
</comment>
<evidence type="ECO:0000313" key="1">
    <source>
        <dbReference type="EMBL" id="KAF2621829.1"/>
    </source>
</evidence>
<reference evidence="1" key="1">
    <citation type="journal article" date="2020" name="Stud. Mycol.">
        <title>101 Dothideomycetes genomes: a test case for predicting lifestyles and emergence of pathogens.</title>
        <authorList>
            <person name="Haridas S."/>
            <person name="Albert R."/>
            <person name="Binder M."/>
            <person name="Bloem J."/>
            <person name="Labutti K."/>
            <person name="Salamov A."/>
            <person name="Andreopoulos B."/>
            <person name="Baker S."/>
            <person name="Barry K."/>
            <person name="Bills G."/>
            <person name="Bluhm B."/>
            <person name="Cannon C."/>
            <person name="Castanera R."/>
            <person name="Culley D."/>
            <person name="Daum C."/>
            <person name="Ezra D."/>
            <person name="Gonzalez J."/>
            <person name="Henrissat B."/>
            <person name="Kuo A."/>
            <person name="Liang C."/>
            <person name="Lipzen A."/>
            <person name="Lutzoni F."/>
            <person name="Magnuson J."/>
            <person name="Mondo S."/>
            <person name="Nolan M."/>
            <person name="Ohm R."/>
            <person name="Pangilinan J."/>
            <person name="Park H.-J."/>
            <person name="Ramirez L."/>
            <person name="Alfaro M."/>
            <person name="Sun H."/>
            <person name="Tritt A."/>
            <person name="Yoshinaga Y."/>
            <person name="Zwiers L.-H."/>
            <person name="Turgeon B."/>
            <person name="Goodwin S."/>
            <person name="Spatafora J."/>
            <person name="Crous P."/>
            <person name="Grigoriev I."/>
        </authorList>
    </citation>
    <scope>NUCLEOTIDE SEQUENCE</scope>
    <source>
        <strain evidence="1">CBS 525.71</strain>
    </source>
</reference>
<sequence length="101" mass="10215">MKNHKQQALFRSQTVTSSPTIRKHQTVIAAQPLSPSSLPPNALSTPTIIQADMVPLAFTAGLGPKMTGQTAASNGTSNGGSNGSTGSTSTSSSSSSPESSR</sequence>